<evidence type="ECO:0000256" key="1">
    <source>
        <dbReference type="SAM" id="Phobius"/>
    </source>
</evidence>
<gene>
    <name evidence="2" type="ORF">A3844_09150</name>
</gene>
<evidence type="ECO:0008006" key="4">
    <source>
        <dbReference type="Google" id="ProtNLM"/>
    </source>
</evidence>
<feature type="transmembrane region" description="Helical" evidence="1">
    <location>
        <begin position="298"/>
        <end position="315"/>
    </location>
</feature>
<evidence type="ECO:0000313" key="3">
    <source>
        <dbReference type="Proteomes" id="UP000186058"/>
    </source>
</evidence>
<feature type="transmembrane region" description="Helical" evidence="1">
    <location>
        <begin position="392"/>
        <end position="412"/>
    </location>
</feature>
<sequence>MSRSAFAFPTARKLFRRRLFSHFREQSAIIRTAADWTVLLYIIIPGGLLGGRFYYGFWNQELPAWAADLPFGIILALLAILVATGGLVLLLQEGDLLFLRQREDWIRTIVLRGTLYSLVVTALKMAVLYVILLPFIVHGYSVSPAAAWALLAMTIACSWCVKLLGHIVKVQRQGFRRWLWLIPAVTVPCAVYIRAGLYFKDSPLLLLLVTALFAVVTAWAIRYRLRLRGTFMNDVREDYKQRMRIAALMLRGVLDKPRPTRYKPWIFRKSQPLLKSTLPESRFTAAAIKALVRNPSHLKLYLSFTGVGLIAVFIVPSMLKWLIFALLIALMSYWLSSYWLLFSGDDYIGILPFTKEQKAEAGAKALPLMLMPFALLCSAAICLPLYGWLGLLLFIPVGGGAGYLIANMFSAFRFAK</sequence>
<proteinExistence type="predicted"/>
<keyword evidence="1" id="KW-1133">Transmembrane helix</keyword>
<feature type="transmembrane region" description="Helical" evidence="1">
    <location>
        <begin position="365"/>
        <end position="386"/>
    </location>
</feature>
<feature type="transmembrane region" description="Helical" evidence="1">
    <location>
        <begin position="38"/>
        <end position="57"/>
    </location>
</feature>
<dbReference type="InterPro" id="IPR010288">
    <property type="entry name" value="EcsB_ABC"/>
</dbReference>
<keyword evidence="3" id="KW-1185">Reference proteome</keyword>
<name>A0ABX3EQ71_9BACL</name>
<dbReference type="Proteomes" id="UP000186058">
    <property type="component" value="Unassembled WGS sequence"/>
</dbReference>
<organism evidence="2 3">
    <name type="scientific">Paenibacillus helianthi</name>
    <dbReference type="NCBI Taxonomy" id="1349432"/>
    <lineage>
        <taxon>Bacteria</taxon>
        <taxon>Bacillati</taxon>
        <taxon>Bacillota</taxon>
        <taxon>Bacilli</taxon>
        <taxon>Bacillales</taxon>
        <taxon>Paenibacillaceae</taxon>
        <taxon>Paenibacillus</taxon>
    </lineage>
</organism>
<comment type="caution">
    <text evidence="2">The sequence shown here is derived from an EMBL/GenBank/DDBJ whole genome shotgun (WGS) entry which is preliminary data.</text>
</comment>
<keyword evidence="1" id="KW-0812">Transmembrane</keyword>
<keyword evidence="1" id="KW-0472">Membrane</keyword>
<evidence type="ECO:0000313" key="2">
    <source>
        <dbReference type="EMBL" id="OKP87966.1"/>
    </source>
</evidence>
<dbReference type="EMBL" id="LVWI01000033">
    <property type="protein sequence ID" value="OKP87966.1"/>
    <property type="molecule type" value="Genomic_DNA"/>
</dbReference>
<feature type="transmembrane region" description="Helical" evidence="1">
    <location>
        <begin position="69"/>
        <end position="92"/>
    </location>
</feature>
<feature type="transmembrane region" description="Helical" evidence="1">
    <location>
        <begin position="146"/>
        <end position="165"/>
    </location>
</feature>
<feature type="transmembrane region" description="Helical" evidence="1">
    <location>
        <begin position="321"/>
        <end position="344"/>
    </location>
</feature>
<dbReference type="Pfam" id="PF05975">
    <property type="entry name" value="EcsB"/>
    <property type="match status" value="1"/>
</dbReference>
<feature type="transmembrane region" description="Helical" evidence="1">
    <location>
        <begin position="177"/>
        <end position="197"/>
    </location>
</feature>
<feature type="transmembrane region" description="Helical" evidence="1">
    <location>
        <begin position="203"/>
        <end position="221"/>
    </location>
</feature>
<feature type="transmembrane region" description="Helical" evidence="1">
    <location>
        <begin position="113"/>
        <end position="140"/>
    </location>
</feature>
<protein>
    <recommendedName>
        <fullName evidence="4">ABC transporter permease</fullName>
    </recommendedName>
</protein>
<accession>A0ABX3EQ71</accession>
<reference evidence="2 3" key="1">
    <citation type="submission" date="2016-03" db="EMBL/GenBank/DDBJ databases">
        <authorList>
            <person name="Sant'Anna F.H."/>
            <person name="Ambrosini A."/>
            <person name="Souza R."/>
            <person name="Bach E."/>
            <person name="Fernandes G."/>
            <person name="Balsanelli E."/>
            <person name="Baura V.A."/>
            <person name="Souza E.M."/>
            <person name="Passaglia L."/>
        </authorList>
    </citation>
    <scope>NUCLEOTIDE SEQUENCE [LARGE SCALE GENOMIC DNA]</scope>
    <source>
        <strain evidence="2 3">P26E</strain>
    </source>
</reference>